<dbReference type="Gene3D" id="3.30.70.100">
    <property type="match status" value="1"/>
</dbReference>
<dbReference type="RefSeq" id="WP_016400182.1">
    <property type="nucleotide sequence ID" value="NZ_BARX01000002.1"/>
</dbReference>
<sequence>MYVITVLFSIKPAYLDKFLPEMLANAATSLKQEPGCLQFDVCQSTENTNQVYLYEVYQHQQAFDDHLNSAHFLSFSETTKNWIEDKQISSYIQLK</sequence>
<gene>
    <name evidence="2" type="ORF">AALB_0494</name>
</gene>
<organism evidence="2 3">
    <name type="scientific">Agarivorans albus MKT 106</name>
    <dbReference type="NCBI Taxonomy" id="1331007"/>
    <lineage>
        <taxon>Bacteria</taxon>
        <taxon>Pseudomonadati</taxon>
        <taxon>Pseudomonadota</taxon>
        <taxon>Gammaproteobacteria</taxon>
        <taxon>Alteromonadales</taxon>
        <taxon>Alteromonadaceae</taxon>
        <taxon>Agarivorans</taxon>
    </lineage>
</organism>
<evidence type="ECO:0000313" key="3">
    <source>
        <dbReference type="Proteomes" id="UP000014461"/>
    </source>
</evidence>
<dbReference type="AlphaFoldDB" id="R9PGB6"/>
<reference evidence="2" key="1">
    <citation type="journal article" date="2013" name="Genome Announc.">
        <title>Draft Genome Sequence of Agarivorans albus Strain MKT 106T, an Agarolytic Marine Bacterium.</title>
        <authorList>
            <person name="Yasuike M."/>
            <person name="Nakamura Y."/>
            <person name="Kai W."/>
            <person name="Fujiwara A."/>
            <person name="Fukui Y."/>
            <person name="Satomi M."/>
            <person name="Sano M."/>
        </authorList>
    </citation>
    <scope>NUCLEOTIDE SEQUENCE [LARGE SCALE GENOMIC DNA]</scope>
</reference>
<protein>
    <recommendedName>
        <fullName evidence="1">ABM domain-containing protein</fullName>
    </recommendedName>
</protein>
<dbReference type="OrthoDB" id="9812754at2"/>
<evidence type="ECO:0000313" key="2">
    <source>
        <dbReference type="EMBL" id="GAD00414.1"/>
    </source>
</evidence>
<dbReference type="PROSITE" id="PS51725">
    <property type="entry name" value="ABM"/>
    <property type="match status" value="1"/>
</dbReference>
<accession>R9PGB6</accession>
<dbReference type="InterPro" id="IPR007138">
    <property type="entry name" value="ABM_dom"/>
</dbReference>
<dbReference type="GO" id="GO:0005829">
    <property type="term" value="C:cytosol"/>
    <property type="evidence" value="ECO:0007669"/>
    <property type="project" value="TreeGrafter"/>
</dbReference>
<keyword evidence="3" id="KW-1185">Reference proteome</keyword>
<comment type="caution">
    <text evidence="2">The sequence shown here is derived from an EMBL/GenBank/DDBJ whole genome shotgun (WGS) entry which is preliminary data.</text>
</comment>
<proteinExistence type="predicted"/>
<dbReference type="EMBL" id="BARX01000002">
    <property type="protein sequence ID" value="GAD00414.1"/>
    <property type="molecule type" value="Genomic_DNA"/>
</dbReference>
<name>R9PGB6_AGAAL</name>
<dbReference type="PANTHER" id="PTHR33336:SF1">
    <property type="entry name" value="(4S)-4-HYDROXY-5-PHOSPHONOOXYPENTANE-2,3-DIONE ISOMERASE"/>
    <property type="match status" value="1"/>
</dbReference>
<dbReference type="SUPFAM" id="SSF54909">
    <property type="entry name" value="Dimeric alpha+beta barrel"/>
    <property type="match status" value="1"/>
</dbReference>
<dbReference type="STRING" id="1331007.AALB_0494"/>
<dbReference type="PANTHER" id="PTHR33336">
    <property type="entry name" value="QUINOL MONOOXYGENASE YGIN-RELATED"/>
    <property type="match status" value="1"/>
</dbReference>
<evidence type="ECO:0000259" key="1">
    <source>
        <dbReference type="PROSITE" id="PS51725"/>
    </source>
</evidence>
<dbReference type="Proteomes" id="UP000014461">
    <property type="component" value="Unassembled WGS sequence"/>
</dbReference>
<feature type="domain" description="ABM" evidence="1">
    <location>
        <begin position="2"/>
        <end position="92"/>
    </location>
</feature>
<dbReference type="GO" id="GO:0016491">
    <property type="term" value="F:oxidoreductase activity"/>
    <property type="evidence" value="ECO:0007669"/>
    <property type="project" value="TreeGrafter"/>
</dbReference>
<dbReference type="Pfam" id="PF03992">
    <property type="entry name" value="ABM"/>
    <property type="match status" value="1"/>
</dbReference>
<dbReference type="InterPro" id="IPR011008">
    <property type="entry name" value="Dimeric_a/b-barrel"/>
</dbReference>
<dbReference type="InterPro" id="IPR050744">
    <property type="entry name" value="AI-2_Isomerase_LsrG"/>
</dbReference>